<dbReference type="InterPro" id="IPR008972">
    <property type="entry name" value="Cupredoxin"/>
</dbReference>
<dbReference type="AlphaFoldDB" id="A0A8H5FB35"/>
<evidence type="ECO:0000313" key="2">
    <source>
        <dbReference type="EMBL" id="KAF5330117.1"/>
    </source>
</evidence>
<gene>
    <name evidence="2" type="ORF">D9611_010527</name>
</gene>
<evidence type="ECO:0000256" key="1">
    <source>
        <dbReference type="SAM" id="SignalP"/>
    </source>
</evidence>
<dbReference type="SUPFAM" id="SSF49503">
    <property type="entry name" value="Cupredoxins"/>
    <property type="match status" value="1"/>
</dbReference>
<comment type="caution">
    <text evidence="2">The sequence shown here is derived from an EMBL/GenBank/DDBJ whole genome shotgun (WGS) entry which is preliminary data.</text>
</comment>
<protein>
    <recommendedName>
        <fullName evidence="4">Phytocyanin domain-containing protein</fullName>
    </recommendedName>
</protein>
<dbReference type="Proteomes" id="UP000541558">
    <property type="component" value="Unassembled WGS sequence"/>
</dbReference>
<evidence type="ECO:0000313" key="3">
    <source>
        <dbReference type="Proteomes" id="UP000541558"/>
    </source>
</evidence>
<dbReference type="CDD" id="cd00920">
    <property type="entry name" value="Cupredoxin"/>
    <property type="match status" value="1"/>
</dbReference>
<organism evidence="2 3">
    <name type="scientific">Ephemerocybe angulata</name>
    <dbReference type="NCBI Taxonomy" id="980116"/>
    <lineage>
        <taxon>Eukaryota</taxon>
        <taxon>Fungi</taxon>
        <taxon>Dikarya</taxon>
        <taxon>Basidiomycota</taxon>
        <taxon>Agaricomycotina</taxon>
        <taxon>Agaricomycetes</taxon>
        <taxon>Agaricomycetidae</taxon>
        <taxon>Agaricales</taxon>
        <taxon>Agaricineae</taxon>
        <taxon>Psathyrellaceae</taxon>
        <taxon>Ephemerocybe</taxon>
    </lineage>
</organism>
<proteinExistence type="predicted"/>
<dbReference type="InterPro" id="IPR052953">
    <property type="entry name" value="Ser-rich/MCO-related"/>
</dbReference>
<accession>A0A8H5FB35</accession>
<name>A0A8H5FB35_9AGAR</name>
<feature type="chain" id="PRO_5034253484" description="Phytocyanin domain-containing protein" evidence="1">
    <location>
        <begin position="19"/>
        <end position="186"/>
    </location>
</feature>
<dbReference type="Gene3D" id="2.60.40.420">
    <property type="entry name" value="Cupredoxins - blue copper proteins"/>
    <property type="match status" value="1"/>
</dbReference>
<dbReference type="OrthoDB" id="1921208at2759"/>
<reference evidence="2 3" key="1">
    <citation type="journal article" date="2020" name="ISME J.">
        <title>Uncovering the hidden diversity of litter-decomposition mechanisms in mushroom-forming fungi.</title>
        <authorList>
            <person name="Floudas D."/>
            <person name="Bentzer J."/>
            <person name="Ahren D."/>
            <person name="Johansson T."/>
            <person name="Persson P."/>
            <person name="Tunlid A."/>
        </authorList>
    </citation>
    <scope>NUCLEOTIDE SEQUENCE [LARGE SCALE GENOMIC DNA]</scope>
    <source>
        <strain evidence="2 3">CBS 175.51</strain>
    </source>
</reference>
<dbReference type="PANTHER" id="PTHR34883:SF15">
    <property type="entry name" value="EXTRACELLULAR SERINE-RICH PROTEIN"/>
    <property type="match status" value="1"/>
</dbReference>
<keyword evidence="1" id="KW-0732">Signal</keyword>
<keyword evidence="3" id="KW-1185">Reference proteome</keyword>
<sequence length="186" mass="19223">MQLSWALASLLLPIAAYAADFPVAVGKDGLTFEPSNIAAAKGDVIVFSFYPKNHTVSRSTFDKPCQTRGDDKKDDSSYIPVSSASTPTVWTWTVDGTDPAWFYCAQTSPANHCQQGMVFAVNPNEKNTFAAFQAAAKSAGTATSTSTAPSGSSTSNSGKNGASSLVASARAVLLAVAGTAVGFVLV</sequence>
<dbReference type="PANTHER" id="PTHR34883">
    <property type="entry name" value="SERINE-RICH PROTEIN, PUTATIVE-RELATED-RELATED"/>
    <property type="match status" value="1"/>
</dbReference>
<evidence type="ECO:0008006" key="4">
    <source>
        <dbReference type="Google" id="ProtNLM"/>
    </source>
</evidence>
<feature type="signal peptide" evidence="1">
    <location>
        <begin position="1"/>
        <end position="18"/>
    </location>
</feature>
<dbReference type="EMBL" id="JAACJK010000116">
    <property type="protein sequence ID" value="KAF5330117.1"/>
    <property type="molecule type" value="Genomic_DNA"/>
</dbReference>